<dbReference type="GO" id="GO:0004190">
    <property type="term" value="F:aspartic-type endopeptidase activity"/>
    <property type="evidence" value="ECO:0007669"/>
    <property type="project" value="UniProtKB-EC"/>
</dbReference>
<evidence type="ECO:0000256" key="1">
    <source>
        <dbReference type="ARBA" id="ARBA00004429"/>
    </source>
</evidence>
<reference evidence="13 14" key="1">
    <citation type="submission" date="2016-02" db="EMBL/GenBank/DDBJ databases">
        <title>Genome sequence of Tissierella creatinophila DSM 6911.</title>
        <authorList>
            <person name="Poehlein A."/>
            <person name="Daniel R."/>
        </authorList>
    </citation>
    <scope>NUCLEOTIDE SEQUENCE [LARGE SCALE GENOMIC DNA]</scope>
    <source>
        <strain evidence="13 14">DSM 6911</strain>
    </source>
</reference>
<evidence type="ECO:0000256" key="8">
    <source>
        <dbReference type="RuleBase" id="RU003793"/>
    </source>
</evidence>
<comment type="catalytic activity">
    <reaction evidence="9">
        <text>Typically cleaves a -Gly-|-Phe- bond to release an N-terminal, basic peptide of 5-8 residues from type IV prepilin, and then N-methylates the new N-terminal amino group, the methyl donor being S-adenosyl-L-methionine.</text>
        <dbReference type="EC" id="3.4.23.43"/>
    </reaction>
</comment>
<dbReference type="AlphaFoldDB" id="A0A1U7M9C9"/>
<dbReference type="EMBL" id="LTDM01000001">
    <property type="protein sequence ID" value="OLS03922.1"/>
    <property type="molecule type" value="Genomic_DNA"/>
</dbReference>
<keyword evidence="9" id="KW-0378">Hydrolase</keyword>
<dbReference type="InterPro" id="IPR014032">
    <property type="entry name" value="Peptidase_A24A_bac"/>
</dbReference>
<evidence type="ECO:0000259" key="11">
    <source>
        <dbReference type="Pfam" id="PF01478"/>
    </source>
</evidence>
<keyword evidence="9" id="KW-0489">Methyltransferase</keyword>
<protein>
    <recommendedName>
        <fullName evidence="9">Prepilin leader peptidase/N-methyltransferase</fullName>
        <ecNumber evidence="9">2.1.1.-</ecNumber>
        <ecNumber evidence="9">3.4.23.43</ecNumber>
    </recommendedName>
</protein>
<evidence type="ECO:0000256" key="10">
    <source>
        <dbReference type="SAM" id="Phobius"/>
    </source>
</evidence>
<dbReference type="Proteomes" id="UP000186112">
    <property type="component" value="Unassembled WGS sequence"/>
</dbReference>
<dbReference type="GO" id="GO:0032259">
    <property type="term" value="P:methylation"/>
    <property type="evidence" value="ECO:0007669"/>
    <property type="project" value="UniProtKB-KW"/>
</dbReference>
<dbReference type="Gene3D" id="1.20.120.1220">
    <property type="match status" value="1"/>
</dbReference>
<dbReference type="EC" id="2.1.1.-" evidence="9"/>
<dbReference type="InterPro" id="IPR010627">
    <property type="entry name" value="Prepilin_pept_A24_N"/>
</dbReference>
<dbReference type="EC" id="3.4.23.43" evidence="9"/>
<organism evidence="13 14">
    <name type="scientific">Tissierella creatinophila DSM 6911</name>
    <dbReference type="NCBI Taxonomy" id="1123403"/>
    <lineage>
        <taxon>Bacteria</taxon>
        <taxon>Bacillati</taxon>
        <taxon>Bacillota</taxon>
        <taxon>Tissierellia</taxon>
        <taxon>Tissierellales</taxon>
        <taxon>Tissierellaceae</taxon>
        <taxon>Tissierella</taxon>
    </lineage>
</organism>
<feature type="transmembrane region" description="Helical" evidence="10">
    <location>
        <begin position="123"/>
        <end position="141"/>
    </location>
</feature>
<comment type="similarity">
    <text evidence="2 8">Belongs to the peptidase A24 family.</text>
</comment>
<name>A0A1U7M9C9_TISCR</name>
<evidence type="ECO:0000313" key="13">
    <source>
        <dbReference type="EMBL" id="OLS03922.1"/>
    </source>
</evidence>
<dbReference type="RefSeq" id="WP_075724026.1">
    <property type="nucleotide sequence ID" value="NZ_LTDM01000001.1"/>
</dbReference>
<keyword evidence="9" id="KW-0808">Transferase</keyword>
<evidence type="ECO:0000256" key="7">
    <source>
        <dbReference type="ARBA" id="ARBA00023136"/>
    </source>
</evidence>
<sequence length="251" mass="28164">MTTLILLYGLIIGSFLNVCIYRIAKGESISFPPSHCGSCNEKINWYDNIPVFSYLILRGRCRNCDSKISIQYPLIEALNAIIYIILFKSFGLSIDSLAYAFILSTLIVVFFIDLNHMIIPDKLVLTIFIFEILHKIVLYFLNRETYLKTSILGAVLAGGIFLLIVIISRGGMGDGDITLISSLGFILGVKLILLNIFLSFLIGAIVSLVLLALKIKTRKDPIPFGPFIIIAFFIVLLFGNRIIDLYMHLFI</sequence>
<dbReference type="Pfam" id="PF06750">
    <property type="entry name" value="A24_N_bact"/>
    <property type="match status" value="1"/>
</dbReference>
<keyword evidence="3" id="KW-1003">Cell membrane</keyword>
<evidence type="ECO:0000256" key="4">
    <source>
        <dbReference type="ARBA" id="ARBA00022519"/>
    </source>
</evidence>
<keyword evidence="5 9" id="KW-0812">Transmembrane</keyword>
<dbReference type="GO" id="GO:0006465">
    <property type="term" value="P:signal peptide processing"/>
    <property type="evidence" value="ECO:0007669"/>
    <property type="project" value="TreeGrafter"/>
</dbReference>
<feature type="domain" description="Prepilin peptidase A24 N-terminal" evidence="12">
    <location>
        <begin position="7"/>
        <end position="88"/>
    </location>
</feature>
<dbReference type="PANTHER" id="PTHR30487:SF0">
    <property type="entry name" value="PREPILIN LEADER PEPTIDASE_N-METHYLTRANSFERASE-RELATED"/>
    <property type="match status" value="1"/>
</dbReference>
<dbReference type="PANTHER" id="PTHR30487">
    <property type="entry name" value="TYPE 4 PREPILIN-LIKE PROTEINS LEADER PEPTIDE-PROCESSING ENZYME"/>
    <property type="match status" value="1"/>
</dbReference>
<proteinExistence type="inferred from homology"/>
<dbReference type="Pfam" id="PF01478">
    <property type="entry name" value="Peptidase_A24"/>
    <property type="match status" value="1"/>
</dbReference>
<dbReference type="OrthoDB" id="9789291at2"/>
<evidence type="ECO:0000256" key="3">
    <source>
        <dbReference type="ARBA" id="ARBA00022475"/>
    </source>
</evidence>
<comment type="subcellular location">
    <subcellularLocation>
        <location evidence="1">Cell inner membrane</location>
        <topology evidence="1">Multi-pass membrane protein</topology>
    </subcellularLocation>
    <subcellularLocation>
        <location evidence="9">Cell membrane</location>
        <topology evidence="9">Multi-pass membrane protein</topology>
    </subcellularLocation>
</comment>
<evidence type="ECO:0000259" key="12">
    <source>
        <dbReference type="Pfam" id="PF06750"/>
    </source>
</evidence>
<dbReference type="GO" id="GO:0005886">
    <property type="term" value="C:plasma membrane"/>
    <property type="evidence" value="ECO:0007669"/>
    <property type="project" value="UniProtKB-SubCell"/>
</dbReference>
<dbReference type="GO" id="GO:0008168">
    <property type="term" value="F:methyltransferase activity"/>
    <property type="evidence" value="ECO:0007669"/>
    <property type="project" value="UniProtKB-KW"/>
</dbReference>
<dbReference type="PRINTS" id="PR00864">
    <property type="entry name" value="PREPILNPTASE"/>
</dbReference>
<evidence type="ECO:0000256" key="9">
    <source>
        <dbReference type="RuleBase" id="RU003794"/>
    </source>
</evidence>
<accession>A0A1U7M9C9</accession>
<keyword evidence="9" id="KW-0645">Protease</keyword>
<keyword evidence="4" id="KW-0997">Cell inner membrane</keyword>
<comment type="caution">
    <text evidence="13">The sequence shown here is derived from an EMBL/GenBank/DDBJ whole genome shotgun (WGS) entry which is preliminary data.</text>
</comment>
<feature type="transmembrane region" description="Helical" evidence="10">
    <location>
        <begin position="224"/>
        <end position="243"/>
    </location>
</feature>
<keyword evidence="6 10" id="KW-1133">Transmembrane helix</keyword>
<dbReference type="InterPro" id="IPR000045">
    <property type="entry name" value="Prepilin_IV_endopep_pep"/>
</dbReference>
<feature type="transmembrane region" description="Helical" evidence="10">
    <location>
        <begin position="147"/>
        <end position="167"/>
    </location>
</feature>
<evidence type="ECO:0000256" key="6">
    <source>
        <dbReference type="ARBA" id="ARBA00022989"/>
    </source>
</evidence>
<feature type="transmembrane region" description="Helical" evidence="10">
    <location>
        <begin position="6"/>
        <end position="24"/>
    </location>
</feature>
<comment type="function">
    <text evidence="9">Plays an essential role in type IV pili and type II pseudopili formation by proteolytically removing the leader sequence from substrate proteins and subsequently monomethylating the alpha-amino group of the newly exposed N-terminal phenylalanine.</text>
</comment>
<dbReference type="InterPro" id="IPR050882">
    <property type="entry name" value="Prepilin_peptidase/N-MTase"/>
</dbReference>
<feature type="transmembrane region" description="Helical" evidence="10">
    <location>
        <begin position="179"/>
        <end position="212"/>
    </location>
</feature>
<gene>
    <name evidence="13" type="primary">comC</name>
    <name evidence="13" type="ORF">TICRE_00490</name>
</gene>
<keyword evidence="14" id="KW-1185">Reference proteome</keyword>
<feature type="transmembrane region" description="Helical" evidence="10">
    <location>
        <begin position="96"/>
        <end position="114"/>
    </location>
</feature>
<evidence type="ECO:0000256" key="2">
    <source>
        <dbReference type="ARBA" id="ARBA00005801"/>
    </source>
</evidence>
<evidence type="ECO:0000256" key="5">
    <source>
        <dbReference type="ARBA" id="ARBA00022692"/>
    </source>
</evidence>
<feature type="transmembrane region" description="Helical" evidence="10">
    <location>
        <begin position="70"/>
        <end position="90"/>
    </location>
</feature>
<feature type="domain" description="Prepilin type IV endopeptidase peptidase" evidence="11">
    <location>
        <begin position="101"/>
        <end position="207"/>
    </location>
</feature>
<evidence type="ECO:0000313" key="14">
    <source>
        <dbReference type="Proteomes" id="UP000186112"/>
    </source>
</evidence>
<keyword evidence="7 10" id="KW-0472">Membrane</keyword>
<keyword evidence="9" id="KW-0511">Multifunctional enzyme</keyword>